<proteinExistence type="predicted"/>
<reference evidence="1" key="1">
    <citation type="submission" date="2020-05" db="EMBL/GenBank/DDBJ databases">
        <authorList>
            <person name="Chiriac C."/>
            <person name="Salcher M."/>
            <person name="Ghai R."/>
            <person name="Kavagutti S V."/>
        </authorList>
    </citation>
    <scope>NUCLEOTIDE SEQUENCE</scope>
</reference>
<sequence length="104" mass="11933">MKNIIFTLAIVLSNTVNAQTKFADHAQPTFTKDTLYLLCDDPMSIQTYKIWLQDPTWKGVNPVINWVDPKQMKLIKVMYASAKRKDEPILNNYIPINLNGYGSN</sequence>
<dbReference type="EMBL" id="LR797474">
    <property type="protein sequence ID" value="CAB4218988.1"/>
    <property type="molecule type" value="Genomic_DNA"/>
</dbReference>
<gene>
    <name evidence="1" type="ORF">UFOVP1604_71</name>
</gene>
<accession>A0A6J5STX3</accession>
<name>A0A6J5STX3_9CAUD</name>
<evidence type="ECO:0000313" key="1">
    <source>
        <dbReference type="EMBL" id="CAB4218988.1"/>
    </source>
</evidence>
<organism evidence="1">
    <name type="scientific">uncultured Caudovirales phage</name>
    <dbReference type="NCBI Taxonomy" id="2100421"/>
    <lineage>
        <taxon>Viruses</taxon>
        <taxon>Duplodnaviria</taxon>
        <taxon>Heunggongvirae</taxon>
        <taxon>Uroviricota</taxon>
        <taxon>Caudoviricetes</taxon>
        <taxon>Peduoviridae</taxon>
        <taxon>Maltschvirus</taxon>
        <taxon>Maltschvirus maltsch</taxon>
    </lineage>
</organism>
<protein>
    <submittedName>
        <fullName evidence="1">Uncharacterized protein</fullName>
    </submittedName>
</protein>